<reference evidence="3" key="1">
    <citation type="journal article" date="2019" name="Int. J. Syst. Evol. Microbiol.">
        <title>The Global Catalogue of Microorganisms (GCM) 10K type strain sequencing project: providing services to taxonomists for standard genome sequencing and annotation.</title>
        <authorList>
            <consortium name="The Broad Institute Genomics Platform"/>
            <consortium name="The Broad Institute Genome Sequencing Center for Infectious Disease"/>
            <person name="Wu L."/>
            <person name="Ma J."/>
        </authorList>
    </citation>
    <scope>NUCLEOTIDE SEQUENCE [LARGE SCALE GENOMIC DNA]</scope>
    <source>
        <strain evidence="3">JCM 15921</strain>
    </source>
</reference>
<evidence type="ECO:0000313" key="2">
    <source>
        <dbReference type="EMBL" id="GAA2124967.1"/>
    </source>
</evidence>
<evidence type="ECO:0000259" key="1">
    <source>
        <dbReference type="Pfam" id="PF00975"/>
    </source>
</evidence>
<dbReference type="Gene3D" id="3.40.50.1820">
    <property type="entry name" value="alpha/beta hydrolase"/>
    <property type="match status" value="1"/>
</dbReference>
<dbReference type="InterPro" id="IPR001031">
    <property type="entry name" value="Thioesterase"/>
</dbReference>
<dbReference type="SUPFAM" id="SSF53474">
    <property type="entry name" value="alpha/beta-Hydrolases"/>
    <property type="match status" value="1"/>
</dbReference>
<proteinExistence type="predicted"/>
<comment type="caution">
    <text evidence="2">The sequence shown here is derived from an EMBL/GenBank/DDBJ whole genome shotgun (WGS) entry which is preliminary data.</text>
</comment>
<accession>A0ABP5K361</accession>
<dbReference type="Pfam" id="PF00975">
    <property type="entry name" value="Thioesterase"/>
    <property type="match status" value="1"/>
</dbReference>
<dbReference type="EMBL" id="BAAAQB010000002">
    <property type="protein sequence ID" value="GAA2124967.1"/>
    <property type="molecule type" value="Genomic_DNA"/>
</dbReference>
<feature type="domain" description="Thioesterase" evidence="1">
    <location>
        <begin position="121"/>
        <end position="180"/>
    </location>
</feature>
<sequence>MPAEMEPNHPRGPGSAEARLLRHAVELKRFSRRTFLVGAGSASLLAADMLFTQRVQEERRVNRILEVKDDVAERYFPHASWILFPGYKTSWEEALWILNALRGSLNKRGQLAAVGYSNEGLDIDEVVIAVIEHVRAHQLTTLYFYGHSFGGMVATQVAARLRELHGVEVAFILLDSSPASRYDVLDQSWFEGVVLLYESGFRFPTVLRGGYELGERMLHKNERSWSQILDQTLEQLSPIAPSSVLIQSESAFIYHFDAGRFVGKLGGTKMAFIGNPRDQTVDYETARDAWSLTFKANMVSDNLRTDGAKPEHASPGWSPFVYRPIIEKLQDDFFPLPTGGGKKAVV</sequence>
<dbReference type="InterPro" id="IPR029058">
    <property type="entry name" value="AB_hydrolase_fold"/>
</dbReference>
<dbReference type="Proteomes" id="UP001500102">
    <property type="component" value="Unassembled WGS sequence"/>
</dbReference>
<evidence type="ECO:0000313" key="3">
    <source>
        <dbReference type="Proteomes" id="UP001500102"/>
    </source>
</evidence>
<organism evidence="2 3">
    <name type="scientific">Arthrobacter humicola</name>
    <dbReference type="NCBI Taxonomy" id="409291"/>
    <lineage>
        <taxon>Bacteria</taxon>
        <taxon>Bacillati</taxon>
        <taxon>Actinomycetota</taxon>
        <taxon>Actinomycetes</taxon>
        <taxon>Micrococcales</taxon>
        <taxon>Micrococcaceae</taxon>
        <taxon>Arthrobacter</taxon>
    </lineage>
</organism>
<keyword evidence="3" id="KW-1185">Reference proteome</keyword>
<name>A0ABP5K361_9MICC</name>
<protein>
    <recommendedName>
        <fullName evidence="1">Thioesterase domain-containing protein</fullName>
    </recommendedName>
</protein>
<gene>
    <name evidence="2" type="ORF">GCM10009825_00990</name>
</gene>
<dbReference type="RefSeq" id="WP_425547093.1">
    <property type="nucleotide sequence ID" value="NZ_BAAAQB010000002.1"/>
</dbReference>